<name>B7GB42_PHATC</name>
<evidence type="ECO:0000313" key="3">
    <source>
        <dbReference type="Proteomes" id="UP000000759"/>
    </source>
</evidence>
<accession>B7GB42</accession>
<dbReference type="HOGENOM" id="CLU_1091792_0_0_1"/>
<reference evidence="3" key="2">
    <citation type="submission" date="2008-08" db="EMBL/GenBank/DDBJ databases">
        <authorList>
            <consortium name="Diatom Consortium"/>
            <person name="Grigoriev I."/>
            <person name="Grimwood J."/>
            <person name="Kuo A."/>
            <person name="Otillar R.P."/>
            <person name="Salamov A."/>
            <person name="Detter J.C."/>
            <person name="Lindquist E."/>
            <person name="Shapiro H."/>
            <person name="Lucas S."/>
            <person name="Glavina del Rio T."/>
            <person name="Pitluck S."/>
            <person name="Rokhsar D."/>
            <person name="Bowler C."/>
        </authorList>
    </citation>
    <scope>GENOME REANNOTATION</scope>
    <source>
        <strain evidence="3">CCAP 1055/1</strain>
    </source>
</reference>
<dbReference type="InParanoid" id="B7GB42"/>
<protein>
    <submittedName>
        <fullName evidence="2">Uncharacterized protein</fullName>
    </submittedName>
</protein>
<dbReference type="PaxDb" id="2850-Phatr40322"/>
<feature type="compositionally biased region" description="Acidic residues" evidence="1">
    <location>
        <begin position="104"/>
        <end position="115"/>
    </location>
</feature>
<feature type="compositionally biased region" description="Polar residues" evidence="1">
    <location>
        <begin position="1"/>
        <end position="27"/>
    </location>
</feature>
<organism evidence="2 3">
    <name type="scientific">Phaeodactylum tricornutum (strain CCAP 1055/1)</name>
    <dbReference type="NCBI Taxonomy" id="556484"/>
    <lineage>
        <taxon>Eukaryota</taxon>
        <taxon>Sar</taxon>
        <taxon>Stramenopiles</taxon>
        <taxon>Ochrophyta</taxon>
        <taxon>Bacillariophyta</taxon>
        <taxon>Bacillariophyceae</taxon>
        <taxon>Bacillariophycidae</taxon>
        <taxon>Naviculales</taxon>
        <taxon>Phaeodactylaceae</taxon>
        <taxon>Phaeodactylum</taxon>
    </lineage>
</organism>
<evidence type="ECO:0000256" key="1">
    <source>
        <dbReference type="SAM" id="MobiDB-lite"/>
    </source>
</evidence>
<proteinExistence type="predicted"/>
<feature type="region of interest" description="Disordered" evidence="1">
    <location>
        <begin position="232"/>
        <end position="255"/>
    </location>
</feature>
<dbReference type="EMBL" id="CM000625">
    <property type="protein sequence ID" value="EEC44053.1"/>
    <property type="molecule type" value="Genomic_DNA"/>
</dbReference>
<feature type="compositionally biased region" description="Polar residues" evidence="1">
    <location>
        <begin position="120"/>
        <end position="140"/>
    </location>
</feature>
<dbReference type="AlphaFoldDB" id="B7GB42"/>
<dbReference type="GeneID" id="7198200"/>
<feature type="region of interest" description="Disordered" evidence="1">
    <location>
        <begin position="98"/>
        <end position="140"/>
    </location>
</feature>
<dbReference type="Proteomes" id="UP000000759">
    <property type="component" value="Chromosome 23"/>
</dbReference>
<reference evidence="2 3" key="1">
    <citation type="journal article" date="2008" name="Nature">
        <title>The Phaeodactylum genome reveals the evolutionary history of diatom genomes.</title>
        <authorList>
            <person name="Bowler C."/>
            <person name="Allen A.E."/>
            <person name="Badger J.H."/>
            <person name="Grimwood J."/>
            <person name="Jabbari K."/>
            <person name="Kuo A."/>
            <person name="Maheswari U."/>
            <person name="Martens C."/>
            <person name="Maumus F."/>
            <person name="Otillar R.P."/>
            <person name="Rayko E."/>
            <person name="Salamov A."/>
            <person name="Vandepoele K."/>
            <person name="Beszteri B."/>
            <person name="Gruber A."/>
            <person name="Heijde M."/>
            <person name="Katinka M."/>
            <person name="Mock T."/>
            <person name="Valentin K."/>
            <person name="Verret F."/>
            <person name="Berges J.A."/>
            <person name="Brownlee C."/>
            <person name="Cadoret J.P."/>
            <person name="Chiovitti A."/>
            <person name="Choi C.J."/>
            <person name="Coesel S."/>
            <person name="De Martino A."/>
            <person name="Detter J.C."/>
            <person name="Durkin C."/>
            <person name="Falciatore A."/>
            <person name="Fournet J."/>
            <person name="Haruta M."/>
            <person name="Huysman M.J."/>
            <person name="Jenkins B.D."/>
            <person name="Jiroutova K."/>
            <person name="Jorgensen R.E."/>
            <person name="Joubert Y."/>
            <person name="Kaplan A."/>
            <person name="Kroger N."/>
            <person name="Kroth P.G."/>
            <person name="La Roche J."/>
            <person name="Lindquist E."/>
            <person name="Lommer M."/>
            <person name="Martin-Jezequel V."/>
            <person name="Lopez P.J."/>
            <person name="Lucas S."/>
            <person name="Mangogna M."/>
            <person name="McGinnis K."/>
            <person name="Medlin L.K."/>
            <person name="Montsant A."/>
            <person name="Oudot-Le Secq M.P."/>
            <person name="Napoli C."/>
            <person name="Obornik M."/>
            <person name="Parker M.S."/>
            <person name="Petit J.L."/>
            <person name="Porcel B.M."/>
            <person name="Poulsen N."/>
            <person name="Robison M."/>
            <person name="Rychlewski L."/>
            <person name="Rynearson T.A."/>
            <person name="Schmutz J."/>
            <person name="Shapiro H."/>
            <person name="Siaut M."/>
            <person name="Stanley M."/>
            <person name="Sussman M.R."/>
            <person name="Taylor A.R."/>
            <person name="Vardi A."/>
            <person name="von Dassow P."/>
            <person name="Vyverman W."/>
            <person name="Willis A."/>
            <person name="Wyrwicz L.S."/>
            <person name="Rokhsar D.S."/>
            <person name="Weissenbach J."/>
            <person name="Armbrust E.V."/>
            <person name="Green B.R."/>
            <person name="Van de Peer Y."/>
            <person name="Grigoriev I.V."/>
        </authorList>
    </citation>
    <scope>NUCLEOTIDE SEQUENCE [LARGE SCALE GENOMIC DNA]</scope>
    <source>
        <strain evidence="2 3">CCAP 1055/1</strain>
    </source>
</reference>
<gene>
    <name evidence="2" type="ORF">PHATRDRAFT_40322</name>
</gene>
<keyword evidence="3" id="KW-1185">Reference proteome</keyword>
<evidence type="ECO:0000313" key="2">
    <source>
        <dbReference type="EMBL" id="EEC44053.1"/>
    </source>
</evidence>
<feature type="region of interest" description="Disordered" evidence="1">
    <location>
        <begin position="1"/>
        <end position="59"/>
    </location>
</feature>
<dbReference type="KEGG" id="pti:PHATRDRAFT_40322"/>
<dbReference type="RefSeq" id="XP_002184304.1">
    <property type="nucleotide sequence ID" value="XM_002184268.1"/>
</dbReference>
<sequence>MTFSAISNKSTPLTNGTAAQSPTVVRNTDSDQERSQQSSTISPVPADEEVTSQTSLSNAPFLADEALDFSGVPLKTASKKMVRFDCVASSANDDCVRRNGLTGEQDDQDHMEEELEHQGNDSSRSQNCSIPKTKSKRSLQQAQVLLQRVSRGSIARRRKSPPPANMTALDCIKLQLDRMEAKIQKSAVLELALLNQSKTIREQRTAYQRRYEKMARDYGELVQAAHPDQKHVVQPGMPHELPPTFPGNRATMKST</sequence>